<keyword evidence="10" id="KW-0963">Cytoplasm</keyword>
<comment type="similarity">
    <text evidence="10">Belongs to the class-III pyridoxal-phosphate-dependent aminotransferase family. BioA subfamily.</text>
</comment>
<keyword evidence="5 10" id="KW-0808">Transferase</keyword>
<comment type="subcellular location">
    <subcellularLocation>
        <location evidence="10">Cytoplasm</location>
    </subcellularLocation>
</comment>
<feature type="binding site" evidence="10">
    <location>
        <position position="232"/>
    </location>
    <ligand>
        <name>pyridoxal 5'-phosphate</name>
        <dbReference type="ChEBI" id="CHEBI:597326"/>
    </ligand>
</feature>
<keyword evidence="4 10" id="KW-0032">Aminotransferase</keyword>
<dbReference type="NCBIfam" id="NF004624">
    <property type="entry name" value="PRK05964.1"/>
    <property type="match status" value="1"/>
</dbReference>
<dbReference type="CDD" id="cd00610">
    <property type="entry name" value="OAT_like"/>
    <property type="match status" value="1"/>
</dbReference>
<dbReference type="AlphaFoldDB" id="A0A4Q9GB20"/>
<comment type="cofactor">
    <cofactor evidence="1 10">
        <name>pyridoxal 5'-phosphate</name>
        <dbReference type="ChEBI" id="CHEBI:597326"/>
    </cofactor>
</comment>
<comment type="catalytic activity">
    <reaction evidence="9 10">
        <text>(8S)-8-amino-7-oxononanoate + S-adenosyl-L-methionine = S-adenosyl-4-methylsulfanyl-2-oxobutanoate + (7R,8S)-7,8-diammoniononanoate</text>
        <dbReference type="Rhea" id="RHEA:16861"/>
        <dbReference type="ChEBI" id="CHEBI:16490"/>
        <dbReference type="ChEBI" id="CHEBI:59789"/>
        <dbReference type="ChEBI" id="CHEBI:149468"/>
        <dbReference type="ChEBI" id="CHEBI:149469"/>
        <dbReference type="EC" id="2.6.1.62"/>
    </reaction>
</comment>
<dbReference type="NCBIfam" id="TIGR00508">
    <property type="entry name" value="bioA"/>
    <property type="match status" value="1"/>
</dbReference>
<keyword evidence="6 10" id="KW-0949">S-adenosyl-L-methionine</keyword>
<comment type="subunit">
    <text evidence="10">Homodimer.</text>
</comment>
<dbReference type="SUPFAM" id="SSF53383">
    <property type="entry name" value="PLP-dependent transferases"/>
    <property type="match status" value="1"/>
</dbReference>
<evidence type="ECO:0000256" key="1">
    <source>
        <dbReference type="ARBA" id="ARBA00001933"/>
    </source>
</evidence>
<feature type="site" description="Participates in the substrate recognition with KAPA and in a stacking interaction with the adenine ring of SAM" evidence="10">
    <location>
        <position position="11"/>
    </location>
</feature>
<feature type="binding site" evidence="10">
    <location>
        <position position="261"/>
    </location>
    <ligand>
        <name>substrate</name>
    </ligand>
</feature>
<keyword evidence="8 10" id="KW-0663">Pyridoxal phosphate</keyword>
<comment type="function">
    <text evidence="10">Catalyzes the transfer of the alpha-amino group from S-adenosyl-L-methionine (SAM) to 7-keto-8-aminopelargonic acid (KAPA) to form 7,8-diaminopelargonic acid (DAPA). It is the only aminotransferase known to utilize SAM as an amino donor.</text>
</comment>
<dbReference type="InterPro" id="IPR005814">
    <property type="entry name" value="Aminotrans_3"/>
</dbReference>
<sequence length="422" mass="44791">MTPTSPLWRPFTQHALEPAPPKIVRAENAWLETESGEKILDAISSWWVTTHGHRQPKIMAAIAEAAGTLDQIIFAGLTHEPAERLARELVALAPEGLAHVFLSDSGSTAVEVGLKMALGFFANRGEERTRVAVLEGGYHGDTIGAMSVGERGVFNAPYAPLLFEVERIPFPAPGAEQATLDALEAAGGRGDLAAFIVEPLILGAGGMKMYGPETLAEMRRIVRDTGALFVADEVMTGWGRTGTLFACEQAGVTPDILCTSKGLTGGAVPLAATLATAEIFEAHYSPDRTKTFFHSSSFTANPIACAAAVANVGVWRDEPVAERVAALSSAQAARIARFEGDPRFRNARTSGTIAAVDLAVPDAGYLAEVGPRLRAFFLSHGLLVRPLGDVIYLMPPYCVTDAELDSLYDAIAEAPDVLGIAR</sequence>
<dbReference type="OrthoDB" id="9801834at2"/>
<organism evidence="11 12">
    <name type="scientific">Hansschlegelia quercus</name>
    <dbReference type="NCBI Taxonomy" id="2528245"/>
    <lineage>
        <taxon>Bacteria</taxon>
        <taxon>Pseudomonadati</taxon>
        <taxon>Pseudomonadota</taxon>
        <taxon>Alphaproteobacteria</taxon>
        <taxon>Hyphomicrobiales</taxon>
        <taxon>Methylopilaceae</taxon>
        <taxon>Hansschlegelia</taxon>
    </lineage>
</organism>
<dbReference type="GO" id="GO:0005737">
    <property type="term" value="C:cytoplasm"/>
    <property type="evidence" value="ECO:0007669"/>
    <property type="project" value="UniProtKB-SubCell"/>
</dbReference>
<evidence type="ECO:0000256" key="7">
    <source>
        <dbReference type="ARBA" id="ARBA00022756"/>
    </source>
</evidence>
<dbReference type="EMBL" id="SIUB01000008">
    <property type="protein sequence ID" value="TBN48318.1"/>
    <property type="molecule type" value="Genomic_DNA"/>
</dbReference>
<dbReference type="InterPro" id="IPR005815">
    <property type="entry name" value="BioA"/>
</dbReference>
<dbReference type="InterPro" id="IPR015421">
    <property type="entry name" value="PyrdxlP-dep_Trfase_major"/>
</dbReference>
<evidence type="ECO:0000256" key="5">
    <source>
        <dbReference type="ARBA" id="ARBA00022679"/>
    </source>
</evidence>
<keyword evidence="3" id="KW-0028">Amino-acid biosynthesis</keyword>
<dbReference type="GO" id="GO:0004015">
    <property type="term" value="F:adenosylmethionine-8-amino-7-oxononanoate transaminase activity"/>
    <property type="evidence" value="ECO:0007669"/>
    <property type="project" value="UniProtKB-UniRule"/>
</dbReference>
<dbReference type="GO" id="GO:0009102">
    <property type="term" value="P:biotin biosynthetic process"/>
    <property type="evidence" value="ECO:0007669"/>
    <property type="project" value="UniProtKB-UniRule"/>
</dbReference>
<dbReference type="GO" id="GO:0030170">
    <property type="term" value="F:pyridoxal phosphate binding"/>
    <property type="evidence" value="ECO:0007669"/>
    <property type="project" value="UniProtKB-UniRule"/>
</dbReference>
<feature type="binding site" evidence="10">
    <location>
        <begin position="106"/>
        <end position="107"/>
    </location>
    <ligand>
        <name>pyridoxal 5'-phosphate</name>
        <dbReference type="ChEBI" id="CHEBI:597326"/>
    </ligand>
</feature>
<dbReference type="Proteomes" id="UP000291613">
    <property type="component" value="Unassembled WGS sequence"/>
</dbReference>
<dbReference type="UniPathway" id="UPA00078">
    <property type="reaction ID" value="UER00160"/>
</dbReference>
<evidence type="ECO:0000256" key="6">
    <source>
        <dbReference type="ARBA" id="ARBA00022691"/>
    </source>
</evidence>
<feature type="binding site" evidence="10">
    <location>
        <position position="295"/>
    </location>
    <ligand>
        <name>substrate</name>
    </ligand>
</feature>
<dbReference type="GO" id="GO:0004141">
    <property type="term" value="F:dethiobiotin synthase activity"/>
    <property type="evidence" value="ECO:0007669"/>
    <property type="project" value="TreeGrafter"/>
</dbReference>
<dbReference type="HAMAP" id="MF_00834">
    <property type="entry name" value="BioA"/>
    <property type="match status" value="1"/>
</dbReference>
<dbReference type="EC" id="2.6.1.62" evidence="10"/>
<feature type="binding site" evidence="10">
    <location>
        <position position="46"/>
    </location>
    <ligand>
        <name>substrate</name>
    </ligand>
</feature>
<evidence type="ECO:0000256" key="10">
    <source>
        <dbReference type="HAMAP-Rule" id="MF_00834"/>
    </source>
</evidence>
<name>A0A4Q9GB20_9HYPH</name>
<gene>
    <name evidence="10" type="primary">bioA</name>
    <name evidence="11" type="ORF">EYR15_14700</name>
</gene>
<proteinExistence type="inferred from homology"/>
<dbReference type="InterPro" id="IPR015422">
    <property type="entry name" value="PyrdxlP-dep_Trfase_small"/>
</dbReference>
<feature type="binding site" evidence="10">
    <location>
        <begin position="296"/>
        <end position="297"/>
    </location>
    <ligand>
        <name>pyridoxal 5'-phosphate</name>
        <dbReference type="ChEBI" id="CHEBI:597326"/>
    </ligand>
</feature>
<keyword evidence="12" id="KW-1185">Reference proteome</keyword>
<evidence type="ECO:0000313" key="12">
    <source>
        <dbReference type="Proteomes" id="UP000291613"/>
    </source>
</evidence>
<dbReference type="GO" id="GO:0006526">
    <property type="term" value="P:L-arginine biosynthetic process"/>
    <property type="evidence" value="ECO:0007669"/>
    <property type="project" value="UniProtKB-KW"/>
</dbReference>
<evidence type="ECO:0000256" key="4">
    <source>
        <dbReference type="ARBA" id="ARBA00022576"/>
    </source>
</evidence>
<evidence type="ECO:0000256" key="3">
    <source>
        <dbReference type="ARBA" id="ARBA00022571"/>
    </source>
</evidence>
<dbReference type="InterPro" id="IPR015424">
    <property type="entry name" value="PyrdxlP-dep_Trfase"/>
</dbReference>
<dbReference type="PANTHER" id="PTHR42684">
    <property type="entry name" value="ADENOSYLMETHIONINE-8-AMINO-7-OXONONANOATE AMINOTRANSFERASE"/>
    <property type="match status" value="1"/>
</dbReference>
<evidence type="ECO:0000256" key="2">
    <source>
        <dbReference type="ARBA" id="ARBA00005063"/>
    </source>
</evidence>
<dbReference type="FunFam" id="3.40.640.10:FF:000004">
    <property type="entry name" value="Acetylornithine aminotransferase"/>
    <property type="match status" value="1"/>
</dbReference>
<feature type="modified residue" description="N6-(pyridoxal phosphate)lysine" evidence="10">
    <location>
        <position position="261"/>
    </location>
</feature>
<evidence type="ECO:0000313" key="11">
    <source>
        <dbReference type="EMBL" id="TBN48318.1"/>
    </source>
</evidence>
<reference evidence="11 12" key="1">
    <citation type="submission" date="2019-02" db="EMBL/GenBank/DDBJ databases">
        <title>Hansschlegelia quercus sp. nov., a novel methylotrophic bacterium from buds of oak (Quercus robur L.).</title>
        <authorList>
            <person name="Agafonova N.V."/>
            <person name="Kaparullina E.N."/>
            <person name="Grouzdev D.S."/>
            <person name="Doronina N.V."/>
        </authorList>
    </citation>
    <scope>NUCLEOTIDE SEQUENCE [LARGE SCALE GENOMIC DNA]</scope>
    <source>
        <strain evidence="11 12">Dub</strain>
    </source>
</reference>
<comment type="caution">
    <text evidence="11">The sequence shown here is derived from an EMBL/GenBank/DDBJ whole genome shotgun (WGS) entry which is preliminary data.</text>
</comment>
<evidence type="ECO:0000256" key="8">
    <source>
        <dbReference type="ARBA" id="ARBA00022898"/>
    </source>
</evidence>
<protein>
    <recommendedName>
        <fullName evidence="10">Adenosylmethionine-8-amino-7-oxononanoate aminotransferase</fullName>
        <ecNumber evidence="10">2.6.1.62</ecNumber>
    </recommendedName>
    <alternativeName>
        <fullName evidence="10">7,8-diamino-pelargonic acid aminotransferase</fullName>
        <shortName evidence="10">DAPA AT</shortName>
        <shortName evidence="10">DAPA aminotransferase</shortName>
    </alternativeName>
    <alternativeName>
        <fullName evidence="10">7,8-diaminononanoate synthase</fullName>
        <shortName evidence="10">DANS</shortName>
    </alternativeName>
    <alternativeName>
        <fullName evidence="10">Diaminopelargonic acid synthase</fullName>
    </alternativeName>
</protein>
<dbReference type="Gene3D" id="3.40.640.10">
    <property type="entry name" value="Type I PLP-dependent aspartate aminotransferase-like (Major domain)"/>
    <property type="match status" value="1"/>
</dbReference>
<dbReference type="Gene3D" id="3.90.1150.10">
    <property type="entry name" value="Aspartate Aminotransferase, domain 1"/>
    <property type="match status" value="1"/>
</dbReference>
<dbReference type="PANTHER" id="PTHR42684:SF3">
    <property type="entry name" value="ADENOSYLMETHIONINE-8-AMINO-7-OXONONANOATE AMINOTRANSFERASE"/>
    <property type="match status" value="1"/>
</dbReference>
<keyword evidence="7 10" id="KW-0093">Biotin biosynthesis</keyword>
<comment type="pathway">
    <text evidence="2 10">Cofactor biosynthesis; biotin biosynthesis; 7,8-diaminononanoate from 8-amino-7-oxononanoate (SAM route): step 1/1.</text>
</comment>
<keyword evidence="3" id="KW-0055">Arginine biosynthesis</keyword>
<evidence type="ECO:0000256" key="9">
    <source>
        <dbReference type="ARBA" id="ARBA00048449"/>
    </source>
</evidence>
<dbReference type="Pfam" id="PF00202">
    <property type="entry name" value="Aminotran_3"/>
    <property type="match status" value="1"/>
</dbReference>
<accession>A0A4Q9GB20</accession>
<dbReference type="RefSeq" id="WP_131004323.1">
    <property type="nucleotide sequence ID" value="NZ_JBHSZR010000011.1"/>
</dbReference>
<feature type="binding site" evidence="10">
    <location>
        <position position="138"/>
    </location>
    <ligand>
        <name>substrate</name>
    </ligand>
</feature>
<feature type="binding site" evidence="10">
    <location>
        <position position="385"/>
    </location>
    <ligand>
        <name>substrate</name>
    </ligand>
</feature>